<dbReference type="PANTHER" id="PTHR12994">
    <property type="entry name" value="SECERNIN"/>
    <property type="match status" value="1"/>
</dbReference>
<comment type="caution">
    <text evidence="1">The sequence shown here is derived from an EMBL/GenBank/DDBJ whole genome shotgun (WGS) entry which is preliminary data.</text>
</comment>
<evidence type="ECO:0000313" key="1">
    <source>
        <dbReference type="EMBL" id="MCM2535887.1"/>
    </source>
</evidence>
<dbReference type="Proteomes" id="UP001523262">
    <property type="component" value="Unassembled WGS sequence"/>
</dbReference>
<gene>
    <name evidence="1" type="ORF">NDK43_30865</name>
</gene>
<evidence type="ECO:0008006" key="3">
    <source>
        <dbReference type="Google" id="ProtNLM"/>
    </source>
</evidence>
<keyword evidence="2" id="KW-1185">Reference proteome</keyword>
<protein>
    <recommendedName>
        <fullName evidence="3">Membrane dipeptidase</fullName>
    </recommendedName>
</protein>
<sequence length="100" mass="11514">MCDNLVVLPEYTSQFRMIVAKNSDRPAYESQPLVYNQRRSFEQEDMLKLAYVTIPQSDEAFLTIGSSPFWCWGFEQGINEYGVAIGNEATFTKDLQRKCS</sequence>
<dbReference type="EMBL" id="JAMQCR010000003">
    <property type="protein sequence ID" value="MCM2535887.1"/>
    <property type="molecule type" value="Genomic_DNA"/>
</dbReference>
<proteinExistence type="predicted"/>
<evidence type="ECO:0000313" key="2">
    <source>
        <dbReference type="Proteomes" id="UP001523262"/>
    </source>
</evidence>
<name>A0ABT0WHU2_9BACI</name>
<dbReference type="Gene3D" id="3.60.60.10">
    <property type="entry name" value="Penicillin V Acylase, Chain A"/>
    <property type="match status" value="1"/>
</dbReference>
<reference evidence="1 2" key="1">
    <citation type="submission" date="2022-06" db="EMBL/GenBank/DDBJ databases">
        <authorList>
            <person name="Jeon C.O."/>
        </authorList>
    </citation>
    <scope>NUCLEOTIDE SEQUENCE [LARGE SCALE GENOMIC DNA]</scope>
    <source>
        <strain evidence="1 2">KCTC 13943</strain>
    </source>
</reference>
<dbReference type="InterPro" id="IPR005322">
    <property type="entry name" value="Peptidase_C69"/>
</dbReference>
<organism evidence="1 2">
    <name type="scientific">Neobacillus pocheonensis</name>
    <dbReference type="NCBI Taxonomy" id="363869"/>
    <lineage>
        <taxon>Bacteria</taxon>
        <taxon>Bacillati</taxon>
        <taxon>Bacillota</taxon>
        <taxon>Bacilli</taxon>
        <taxon>Bacillales</taxon>
        <taxon>Bacillaceae</taxon>
        <taxon>Neobacillus</taxon>
    </lineage>
</organism>
<accession>A0ABT0WHU2</accession>
<dbReference type="PANTHER" id="PTHR12994:SF17">
    <property type="entry name" value="LD30995P"/>
    <property type="match status" value="1"/>
</dbReference>